<evidence type="ECO:0000256" key="7">
    <source>
        <dbReference type="SAM" id="MobiDB-lite"/>
    </source>
</evidence>
<dbReference type="Pfam" id="PF00400">
    <property type="entry name" value="WD40"/>
    <property type="match status" value="3"/>
</dbReference>
<organism evidence="8 9">
    <name type="scientific">Symbiochloris irregularis</name>
    <dbReference type="NCBI Taxonomy" id="706552"/>
    <lineage>
        <taxon>Eukaryota</taxon>
        <taxon>Viridiplantae</taxon>
        <taxon>Chlorophyta</taxon>
        <taxon>core chlorophytes</taxon>
        <taxon>Trebouxiophyceae</taxon>
        <taxon>Trebouxiales</taxon>
        <taxon>Trebouxiaceae</taxon>
        <taxon>Symbiochloris</taxon>
    </lineage>
</organism>
<evidence type="ECO:0000256" key="3">
    <source>
        <dbReference type="ARBA" id="ARBA00022737"/>
    </source>
</evidence>
<dbReference type="SUPFAM" id="SSF50978">
    <property type="entry name" value="WD40 repeat-like"/>
    <property type="match status" value="1"/>
</dbReference>
<dbReference type="EMBL" id="JALJOQ010000032">
    <property type="protein sequence ID" value="KAK9807273.1"/>
    <property type="molecule type" value="Genomic_DNA"/>
</dbReference>
<reference evidence="8 9" key="1">
    <citation type="journal article" date="2024" name="Nat. Commun.">
        <title>Phylogenomics reveals the evolutionary origins of lichenization in chlorophyte algae.</title>
        <authorList>
            <person name="Puginier C."/>
            <person name="Libourel C."/>
            <person name="Otte J."/>
            <person name="Skaloud P."/>
            <person name="Haon M."/>
            <person name="Grisel S."/>
            <person name="Petersen M."/>
            <person name="Berrin J.G."/>
            <person name="Delaux P.M."/>
            <person name="Dal Grande F."/>
            <person name="Keller J."/>
        </authorList>
    </citation>
    <scope>NUCLEOTIDE SEQUENCE [LARGE SCALE GENOMIC DNA]</scope>
    <source>
        <strain evidence="8 9">SAG 2036</strain>
    </source>
</reference>
<comment type="similarity">
    <text evidence="1">Belongs to the WD repeat ESC family.</text>
</comment>
<gene>
    <name evidence="8" type="ORF">WJX73_006418</name>
</gene>
<feature type="repeat" description="WD" evidence="6">
    <location>
        <begin position="245"/>
        <end position="285"/>
    </location>
</feature>
<keyword evidence="3" id="KW-0677">Repeat</keyword>
<feature type="repeat" description="WD" evidence="6">
    <location>
        <begin position="185"/>
        <end position="218"/>
    </location>
</feature>
<evidence type="ECO:0000256" key="1">
    <source>
        <dbReference type="ARBA" id="ARBA00008075"/>
    </source>
</evidence>
<dbReference type="PROSITE" id="PS50082">
    <property type="entry name" value="WD_REPEATS_2"/>
    <property type="match status" value="3"/>
</dbReference>
<dbReference type="AlphaFoldDB" id="A0AAW1PBJ6"/>
<comment type="caution">
    <text evidence="8">The sequence shown here is derived from an EMBL/GenBank/DDBJ whole genome shotgun (WGS) entry which is preliminary data.</text>
</comment>
<dbReference type="Proteomes" id="UP001465755">
    <property type="component" value="Unassembled WGS sequence"/>
</dbReference>
<feature type="region of interest" description="Disordered" evidence="7">
    <location>
        <begin position="373"/>
        <end position="394"/>
    </location>
</feature>
<keyword evidence="9" id="KW-1185">Reference proteome</keyword>
<feature type="repeat" description="WD" evidence="6">
    <location>
        <begin position="145"/>
        <end position="187"/>
    </location>
</feature>
<dbReference type="PROSITE" id="PS00678">
    <property type="entry name" value="WD_REPEATS_1"/>
    <property type="match status" value="1"/>
</dbReference>
<dbReference type="SMART" id="SM00320">
    <property type="entry name" value="WD40"/>
    <property type="match status" value="6"/>
</dbReference>
<keyword evidence="4" id="KW-0805">Transcription regulation</keyword>
<evidence type="ECO:0000256" key="2">
    <source>
        <dbReference type="ARBA" id="ARBA00022574"/>
    </source>
</evidence>
<dbReference type="InterPro" id="IPR019775">
    <property type="entry name" value="WD40_repeat_CS"/>
</dbReference>
<evidence type="ECO:0000313" key="9">
    <source>
        <dbReference type="Proteomes" id="UP001465755"/>
    </source>
</evidence>
<dbReference type="InterPro" id="IPR001680">
    <property type="entry name" value="WD40_rpt"/>
</dbReference>
<dbReference type="InterPro" id="IPR051243">
    <property type="entry name" value="PcG_WD-repeat"/>
</dbReference>
<dbReference type="InterPro" id="IPR015943">
    <property type="entry name" value="WD40/YVTN_repeat-like_dom_sf"/>
</dbReference>
<proteinExistence type="inferred from homology"/>
<name>A0AAW1PBJ6_9CHLO</name>
<protein>
    <submittedName>
        <fullName evidence="8">Uncharacterized protein</fullName>
    </submittedName>
</protein>
<feature type="compositionally biased region" description="Low complexity" evidence="7">
    <location>
        <begin position="373"/>
        <end position="382"/>
    </location>
</feature>
<dbReference type="PROSITE" id="PS50294">
    <property type="entry name" value="WD_REPEATS_REGION"/>
    <property type="match status" value="1"/>
</dbReference>
<keyword evidence="5" id="KW-0804">Transcription</keyword>
<evidence type="ECO:0000256" key="5">
    <source>
        <dbReference type="ARBA" id="ARBA00023163"/>
    </source>
</evidence>
<dbReference type="PANTHER" id="PTHR10253">
    <property type="entry name" value="POLYCOMB PROTEIN"/>
    <property type="match status" value="1"/>
</dbReference>
<evidence type="ECO:0000256" key="6">
    <source>
        <dbReference type="PROSITE-ProRule" id="PRU00221"/>
    </source>
</evidence>
<keyword evidence="2 6" id="KW-0853">WD repeat</keyword>
<dbReference type="InterPro" id="IPR036322">
    <property type="entry name" value="WD40_repeat_dom_sf"/>
</dbReference>
<dbReference type="Gene3D" id="2.130.10.10">
    <property type="entry name" value="YVTN repeat-like/Quinoprotein amine dehydrogenase"/>
    <property type="match status" value="1"/>
</dbReference>
<evidence type="ECO:0000313" key="8">
    <source>
        <dbReference type="EMBL" id="KAK9807273.1"/>
    </source>
</evidence>
<accession>A0AAW1PBJ6</accession>
<evidence type="ECO:0000256" key="4">
    <source>
        <dbReference type="ARBA" id="ARBA00023015"/>
    </source>
</evidence>
<sequence length="394" mass="41704">MNNEAEYRYREQKAAIAELGEDDYRVRNLQNFKLKAVIKESHVSPVQALEFNLCDASCRNLVACVGKDLVTLYDDGHLSEFVAVVAQLSNRKTAHSKGGDIYTCAWLNSEGLTQHPHGDACLAVAGAEGEISVISVAECRVTCMLQGHASAVVDLSAAAEQPGILASLAKDGTLKVWDVARETCLATHATDAACLAIHPTGRWLVTGSKRGTLKLYHIPLPGRDSTVQLQAPSGPNGQVIKMKSGTSHGDTVDCLRFLPGGRLASKSGDGTMNVWDFDARSVISSWKVPSGGMGARCAFGSTADGRFICVGNSQGHVYIYDSSSGARMTHVAPGKVSAPVRACGLSQDCRHLLVAMGQGFIFRHEACIPAPKAEAPAGAPEGADVEMQAADSEP</sequence>